<dbReference type="Pfam" id="PF04266">
    <property type="entry name" value="ASCH"/>
    <property type="match status" value="1"/>
</dbReference>
<dbReference type="SMART" id="SM01022">
    <property type="entry name" value="ASCH"/>
    <property type="match status" value="1"/>
</dbReference>
<evidence type="ECO:0000313" key="2">
    <source>
        <dbReference type="EMBL" id="MBS2548771.1"/>
    </source>
</evidence>
<keyword evidence="3" id="KW-1185">Reference proteome</keyword>
<name>A0ABS5KRU2_9ACTN</name>
<evidence type="ECO:0000259" key="1">
    <source>
        <dbReference type="SMART" id="SM01022"/>
    </source>
</evidence>
<dbReference type="PIRSF" id="PIRSF021320">
    <property type="entry name" value="DUF984"/>
    <property type="match status" value="1"/>
</dbReference>
<accession>A0ABS5KRU2</accession>
<dbReference type="InterPro" id="IPR007374">
    <property type="entry name" value="ASCH_domain"/>
</dbReference>
<dbReference type="InterPro" id="IPR009326">
    <property type="entry name" value="DUF984"/>
</dbReference>
<dbReference type="InterPro" id="IPR015947">
    <property type="entry name" value="PUA-like_sf"/>
</dbReference>
<evidence type="ECO:0000313" key="3">
    <source>
        <dbReference type="Proteomes" id="UP000730482"/>
    </source>
</evidence>
<dbReference type="PANTHER" id="PTHR39203">
    <property type="entry name" value="CYTOPLASMIC PROTEIN-RELATED"/>
    <property type="match status" value="1"/>
</dbReference>
<dbReference type="SUPFAM" id="SSF88697">
    <property type="entry name" value="PUA domain-like"/>
    <property type="match status" value="1"/>
</dbReference>
<comment type="caution">
    <text evidence="2">The sequence shown here is derived from an EMBL/GenBank/DDBJ whole genome shotgun (WGS) entry which is preliminary data.</text>
</comment>
<organism evidence="2 3">
    <name type="scientific">Catenulispora pinistramenti</name>
    <dbReference type="NCBI Taxonomy" id="2705254"/>
    <lineage>
        <taxon>Bacteria</taxon>
        <taxon>Bacillati</taxon>
        <taxon>Actinomycetota</taxon>
        <taxon>Actinomycetes</taxon>
        <taxon>Catenulisporales</taxon>
        <taxon>Catenulisporaceae</taxon>
        <taxon>Catenulispora</taxon>
    </lineage>
</organism>
<dbReference type="PANTHER" id="PTHR39203:SF1">
    <property type="entry name" value="CYTOPLASMIC PROTEIN"/>
    <property type="match status" value="1"/>
</dbReference>
<proteinExistence type="predicted"/>
<gene>
    <name evidence="2" type="ORF">KGQ19_18050</name>
</gene>
<dbReference type="RefSeq" id="WP_212010350.1">
    <property type="nucleotide sequence ID" value="NZ_JAAFYZ010000056.1"/>
</dbReference>
<dbReference type="EMBL" id="JAAFYZ010000056">
    <property type="protein sequence ID" value="MBS2548771.1"/>
    <property type="molecule type" value="Genomic_DNA"/>
</dbReference>
<feature type="domain" description="ASCH" evidence="1">
    <location>
        <begin position="32"/>
        <end position="158"/>
    </location>
</feature>
<dbReference type="Gene3D" id="3.10.400.10">
    <property type="entry name" value="Sulfate adenylyltransferase"/>
    <property type="match status" value="1"/>
</dbReference>
<protein>
    <submittedName>
        <fullName evidence="2">ASCH domain-containing protein</fullName>
    </submittedName>
</protein>
<reference evidence="2 3" key="1">
    <citation type="submission" date="2020-02" db="EMBL/GenBank/DDBJ databases">
        <title>Acidophilic actinobacteria isolated from forest soil.</title>
        <authorList>
            <person name="Golinska P."/>
        </authorList>
    </citation>
    <scope>NUCLEOTIDE SEQUENCE [LARGE SCALE GENOMIC DNA]</scope>
    <source>
        <strain evidence="2 3">NL8</strain>
    </source>
</reference>
<dbReference type="Proteomes" id="UP000730482">
    <property type="component" value="Unassembled WGS sequence"/>
</dbReference>
<sequence length="162" mass="17651">MSGTTEAPIPQIPPIPQILSAADVADLPTTGFAFPGPLRDQLNAAILDGSKTSTTSLALEYRLDGEPFPQAGRRVLVLDNDDRPIAVIETTEVRFARLGDVDLAHAVDEGEGYASVAEWRAGHEDFWHSVEMRDYIGDPDFAVDDDTEAMLERFRVVALVQG</sequence>